<organism evidence="2 3">
    <name type="scientific">Candidatus Micropelagius thuwalensis</name>
    <dbReference type="NCBI Taxonomy" id="1397666"/>
    <lineage>
        <taxon>Bacteria</taxon>
        <taxon>Pseudomonadati</taxon>
        <taxon>Pseudomonadota</taxon>
        <taxon>Alphaproteobacteria</taxon>
        <taxon>PS1 clade</taxon>
        <taxon>Candidatus Micropelagius</taxon>
    </lineage>
</organism>
<accession>U2WV76</accession>
<dbReference type="eggNOG" id="COG1235">
    <property type="taxonomic scope" value="Bacteria"/>
</dbReference>
<dbReference type="InterPro" id="IPR036866">
    <property type="entry name" value="RibonucZ/Hydroxyglut_hydro"/>
</dbReference>
<dbReference type="PATRIC" id="fig|1397666.3.peg.336"/>
<dbReference type="STRING" id="1397666.RS24_00362"/>
<dbReference type="InterPro" id="IPR001279">
    <property type="entry name" value="Metallo-B-lactamas"/>
</dbReference>
<dbReference type="SUPFAM" id="SSF56281">
    <property type="entry name" value="Metallo-hydrolase/oxidoreductase"/>
    <property type="match status" value="1"/>
</dbReference>
<gene>
    <name evidence="2" type="ORF">RS24_00362</name>
</gene>
<dbReference type="Gene3D" id="3.60.15.10">
    <property type="entry name" value="Ribonuclease Z/Hydroxyacylglutathione hydrolase-like"/>
    <property type="match status" value="1"/>
</dbReference>
<evidence type="ECO:0000259" key="1">
    <source>
        <dbReference type="Pfam" id="PF12706"/>
    </source>
</evidence>
<dbReference type="CDD" id="cd16279">
    <property type="entry name" value="metallo-hydrolase-like_MBL-fold"/>
    <property type="match status" value="1"/>
</dbReference>
<dbReference type="EC" id="4.3.1.3" evidence="2"/>
<dbReference type="AlphaFoldDB" id="U2WV76"/>
<dbReference type="GO" id="GO:0004397">
    <property type="term" value="F:histidine ammonia-lyase activity"/>
    <property type="evidence" value="ECO:0007669"/>
    <property type="project" value="UniProtKB-EC"/>
</dbReference>
<dbReference type="Pfam" id="PF12706">
    <property type="entry name" value="Lactamase_B_2"/>
    <property type="match status" value="1"/>
</dbReference>
<sequence length="266" mass="30329">MKLKFTILGCGSSGGVPRIDGDWGICDPNEPKNRRRRCSLLIQVENTQGVTNIVIDTSPDLREQIIDAGINRIDSVLLTHDHADQTHGIDDLRPLVYKHMRRIPVWMDEATAQTIKTRFKYCFEELKNSGYPSILEDCRITDPLTPLQLEGEGGTVDVIPFYQQHGRIRSLGYKIGNMAYSSDISELPEESLKYIEGVDVWIVDALRQTPHPTHFHLEKTLEHIERLNVKKAYLTNLHIDMDYATLCKDLPDYIRPAYDGLEINLG</sequence>
<dbReference type="EMBL" id="AWXE01000001">
    <property type="protein sequence ID" value="ERL47423.1"/>
    <property type="molecule type" value="Genomic_DNA"/>
</dbReference>
<keyword evidence="3" id="KW-1185">Reference proteome</keyword>
<dbReference type="OrthoDB" id="9781189at2"/>
<dbReference type="Proteomes" id="UP000016762">
    <property type="component" value="Unassembled WGS sequence"/>
</dbReference>
<dbReference type="PANTHER" id="PTHR42663:SF6">
    <property type="entry name" value="HYDROLASE C777.06C-RELATED"/>
    <property type="match status" value="1"/>
</dbReference>
<evidence type="ECO:0000313" key="3">
    <source>
        <dbReference type="Proteomes" id="UP000016762"/>
    </source>
</evidence>
<protein>
    <submittedName>
        <fullName evidence="2">Histidine ammonia-lyase protein</fullName>
        <ecNumber evidence="2">4.3.1.3</ecNumber>
    </submittedName>
</protein>
<keyword evidence="2" id="KW-0456">Lyase</keyword>
<comment type="caution">
    <text evidence="2">The sequence shown here is derived from an EMBL/GenBank/DDBJ whole genome shotgun (WGS) entry which is preliminary data.</text>
</comment>
<proteinExistence type="predicted"/>
<dbReference type="RefSeq" id="WP_021776441.1">
    <property type="nucleotide sequence ID" value="NZ_AWXE01000001.1"/>
</dbReference>
<name>U2WV76_9PROT</name>
<feature type="domain" description="Metallo-beta-lactamase" evidence="1">
    <location>
        <begin position="51"/>
        <end position="235"/>
    </location>
</feature>
<reference evidence="2 3" key="1">
    <citation type="journal article" date="2014" name="FEMS Microbiol. Ecol.">
        <title>Genomic differentiation among two strains of the PS1 clade isolated from geographically separated marine habitats.</title>
        <authorList>
            <person name="Jimenez-Infante F."/>
            <person name="Ngugi D.K."/>
            <person name="Alam I."/>
            <person name="Rashid M."/>
            <person name="Baalawi W."/>
            <person name="Kamau A.A."/>
            <person name="Bajic V.B."/>
            <person name="Stingl U."/>
        </authorList>
    </citation>
    <scope>NUCLEOTIDE SEQUENCE [LARGE SCALE GENOMIC DNA]</scope>
    <source>
        <strain evidence="2 3">RS24</strain>
    </source>
</reference>
<dbReference type="PANTHER" id="PTHR42663">
    <property type="entry name" value="HYDROLASE C777.06C-RELATED-RELATED"/>
    <property type="match status" value="1"/>
</dbReference>
<evidence type="ECO:0000313" key="2">
    <source>
        <dbReference type="EMBL" id="ERL47423.1"/>
    </source>
</evidence>